<evidence type="ECO:0000313" key="1">
    <source>
        <dbReference type="EMBL" id="NOT34342.1"/>
    </source>
</evidence>
<dbReference type="EMBL" id="JABFRW010000111">
    <property type="protein sequence ID" value="NOT34342.1"/>
    <property type="molecule type" value="Genomic_DNA"/>
</dbReference>
<dbReference type="InterPro" id="IPR043519">
    <property type="entry name" value="NT_sf"/>
</dbReference>
<dbReference type="Gene3D" id="3.30.460.40">
    <property type="match status" value="1"/>
</dbReference>
<name>A0A849SG56_UNCEI</name>
<accession>A0A849SG56</accession>
<evidence type="ECO:0008006" key="3">
    <source>
        <dbReference type="Google" id="ProtNLM"/>
    </source>
</evidence>
<sequence>MSAHPPLEPLREMLAVLERERLPHALGASGLLLALGLLDHVNDWDVTVEADIDTIAARFPPAQFTRHGNDAGHADHKLSFAAANVELIARFAFFTPRGVVHIPTVVTRHWNGIPVGSACAWYVAYTLLAEYENSEKRRTRAALLREWLDENGADATTLRALASEPLPDALARAVAELRSA</sequence>
<proteinExistence type="predicted"/>
<protein>
    <recommendedName>
        <fullName evidence="3">Nucleotidyltransferase family protein</fullName>
    </recommendedName>
</protein>
<dbReference type="SUPFAM" id="SSF81301">
    <property type="entry name" value="Nucleotidyltransferase"/>
    <property type="match status" value="1"/>
</dbReference>
<evidence type="ECO:0000313" key="2">
    <source>
        <dbReference type="Proteomes" id="UP000580839"/>
    </source>
</evidence>
<organism evidence="1 2">
    <name type="scientific">Eiseniibacteriota bacterium</name>
    <dbReference type="NCBI Taxonomy" id="2212470"/>
    <lineage>
        <taxon>Bacteria</taxon>
        <taxon>Candidatus Eiseniibacteriota</taxon>
    </lineage>
</organism>
<reference evidence="1 2" key="1">
    <citation type="submission" date="2020-04" db="EMBL/GenBank/DDBJ databases">
        <title>Metagenomic profiling of ammonia- and methane-oxidizing microorganisms in a Dutch drinking water treatment plant.</title>
        <authorList>
            <person name="Poghosyan L."/>
            <person name="Leucker S."/>
        </authorList>
    </citation>
    <scope>NUCLEOTIDE SEQUENCE [LARGE SCALE GENOMIC DNA]</scope>
    <source>
        <strain evidence="1">S-RSF-IL-03</strain>
    </source>
</reference>
<dbReference type="Proteomes" id="UP000580839">
    <property type="component" value="Unassembled WGS sequence"/>
</dbReference>
<dbReference type="AlphaFoldDB" id="A0A849SG56"/>
<comment type="caution">
    <text evidence="1">The sequence shown here is derived from an EMBL/GenBank/DDBJ whole genome shotgun (WGS) entry which is preliminary data.</text>
</comment>
<gene>
    <name evidence="1" type="ORF">HOP12_09255</name>
</gene>